<reference evidence="1 2" key="1">
    <citation type="journal article" date="2016" name="Nat. Commun.">
        <title>Thousands of microbial genomes shed light on interconnected biogeochemical processes in an aquifer system.</title>
        <authorList>
            <person name="Anantharaman K."/>
            <person name="Brown C.T."/>
            <person name="Hug L.A."/>
            <person name="Sharon I."/>
            <person name="Castelle C.J."/>
            <person name="Probst A.J."/>
            <person name="Thomas B.C."/>
            <person name="Singh A."/>
            <person name="Wilkins M.J."/>
            <person name="Karaoz U."/>
            <person name="Brodie E.L."/>
            <person name="Williams K.H."/>
            <person name="Hubbard S.S."/>
            <person name="Banfield J.F."/>
        </authorList>
    </citation>
    <scope>NUCLEOTIDE SEQUENCE [LARGE SCALE GENOMIC DNA]</scope>
</reference>
<dbReference type="Proteomes" id="UP000177659">
    <property type="component" value="Unassembled WGS sequence"/>
</dbReference>
<organism evidence="1 2">
    <name type="scientific">Candidatus Kaiserbacteria bacterium RIFCSPHIGHO2_02_FULL_49_11</name>
    <dbReference type="NCBI Taxonomy" id="1798489"/>
    <lineage>
        <taxon>Bacteria</taxon>
        <taxon>Candidatus Kaiseribacteriota</taxon>
    </lineage>
</organism>
<comment type="caution">
    <text evidence="1">The sequence shown here is derived from an EMBL/GenBank/DDBJ whole genome shotgun (WGS) entry which is preliminary data.</text>
</comment>
<proteinExistence type="predicted"/>
<gene>
    <name evidence="1" type="ORF">A3D62_01340</name>
</gene>
<dbReference type="EMBL" id="MFLC01000016">
    <property type="protein sequence ID" value="OGG55121.1"/>
    <property type="molecule type" value="Genomic_DNA"/>
</dbReference>
<accession>A0A1F6D1F4</accession>
<evidence type="ECO:0000313" key="2">
    <source>
        <dbReference type="Proteomes" id="UP000177659"/>
    </source>
</evidence>
<dbReference type="AlphaFoldDB" id="A0A1F6D1F4"/>
<evidence type="ECO:0000313" key="1">
    <source>
        <dbReference type="EMBL" id="OGG55121.1"/>
    </source>
</evidence>
<sequence>MRHPRLYPVVGGALAITTHLLTPWNGKIRTAREPTLPTGGTISVSWLAQLTPLVMQFLVRRGLKIVGFYFRHLLPEGEFSGVENRIAGLGCGGILKVLIINLSFSVGRLCPQQWGIIWQSKQSVRPLQKGQPSTALLAEVHFL</sequence>
<name>A0A1F6D1F4_9BACT</name>
<protein>
    <submittedName>
        <fullName evidence="1">Uncharacterized protein</fullName>
    </submittedName>
</protein>